<dbReference type="Proteomes" id="UP001379533">
    <property type="component" value="Chromosome"/>
</dbReference>
<feature type="transmembrane region" description="Helical" evidence="1">
    <location>
        <begin position="153"/>
        <end position="173"/>
    </location>
</feature>
<protein>
    <recommendedName>
        <fullName evidence="4">Zinc-finger domain-containing protein</fullName>
    </recommendedName>
</protein>
<name>A0ABZ2K3Z4_9BACT</name>
<evidence type="ECO:0008006" key="4">
    <source>
        <dbReference type="Google" id="ProtNLM"/>
    </source>
</evidence>
<sequence length="189" mass="19487">MNDNDQLPLEIVWGEPGSSEENHLSEIARTAIADGQMSIIPEIALAHLHECEACTVAIGEAAMLSARVGSHWNEVGAVTSNEHVAVPAAQPEVRLPWLAIAAALVVAGVAALPSLAGASLWYEQTSRILLRAIPHLVHGIVKALQGGNGAPLIVSYASAVLLLLAGITIGVKAPGRGRLAAPRSQSGAS</sequence>
<evidence type="ECO:0000313" key="2">
    <source>
        <dbReference type="EMBL" id="WXA93421.1"/>
    </source>
</evidence>
<reference evidence="2 3" key="1">
    <citation type="submission" date="2021-12" db="EMBL/GenBank/DDBJ databases">
        <title>Discovery of the Pendulisporaceae a myxobacterial family with distinct sporulation behavior and unique specialized metabolism.</title>
        <authorList>
            <person name="Garcia R."/>
            <person name="Popoff A."/>
            <person name="Bader C.D."/>
            <person name="Loehr J."/>
            <person name="Walesch S."/>
            <person name="Walt C."/>
            <person name="Boldt J."/>
            <person name="Bunk B."/>
            <person name="Haeckl F.J.F.P.J."/>
            <person name="Gunesch A.P."/>
            <person name="Birkelbach J."/>
            <person name="Nuebel U."/>
            <person name="Pietschmann T."/>
            <person name="Bach T."/>
            <person name="Mueller R."/>
        </authorList>
    </citation>
    <scope>NUCLEOTIDE SEQUENCE [LARGE SCALE GENOMIC DNA]</scope>
    <source>
        <strain evidence="2 3">MSr12523</strain>
    </source>
</reference>
<dbReference type="RefSeq" id="WP_394844020.1">
    <property type="nucleotide sequence ID" value="NZ_CP089982.1"/>
</dbReference>
<organism evidence="2 3">
    <name type="scientific">Pendulispora brunnea</name>
    <dbReference type="NCBI Taxonomy" id="2905690"/>
    <lineage>
        <taxon>Bacteria</taxon>
        <taxon>Pseudomonadati</taxon>
        <taxon>Myxococcota</taxon>
        <taxon>Myxococcia</taxon>
        <taxon>Myxococcales</taxon>
        <taxon>Sorangiineae</taxon>
        <taxon>Pendulisporaceae</taxon>
        <taxon>Pendulispora</taxon>
    </lineage>
</organism>
<accession>A0ABZ2K3Z4</accession>
<dbReference type="EMBL" id="CP089982">
    <property type="protein sequence ID" value="WXA93421.1"/>
    <property type="molecule type" value="Genomic_DNA"/>
</dbReference>
<proteinExistence type="predicted"/>
<evidence type="ECO:0000313" key="3">
    <source>
        <dbReference type="Proteomes" id="UP001379533"/>
    </source>
</evidence>
<keyword evidence="1" id="KW-1133">Transmembrane helix</keyword>
<feature type="transmembrane region" description="Helical" evidence="1">
    <location>
        <begin position="97"/>
        <end position="122"/>
    </location>
</feature>
<evidence type="ECO:0000256" key="1">
    <source>
        <dbReference type="SAM" id="Phobius"/>
    </source>
</evidence>
<keyword evidence="3" id="KW-1185">Reference proteome</keyword>
<keyword evidence="1" id="KW-0812">Transmembrane</keyword>
<gene>
    <name evidence="2" type="ORF">LZC95_44075</name>
</gene>
<keyword evidence="1" id="KW-0472">Membrane</keyword>